<dbReference type="SUPFAM" id="SSF81383">
    <property type="entry name" value="F-box domain"/>
    <property type="match status" value="1"/>
</dbReference>
<dbReference type="CDD" id="cd09917">
    <property type="entry name" value="F-box_SF"/>
    <property type="match status" value="1"/>
</dbReference>
<evidence type="ECO:0000313" key="4">
    <source>
        <dbReference type="Proteomes" id="UP000719766"/>
    </source>
</evidence>
<protein>
    <recommendedName>
        <fullName evidence="2">F-box domain-containing protein</fullName>
    </recommendedName>
</protein>
<dbReference type="AlphaFoldDB" id="A0A9P7DB21"/>
<feature type="coiled-coil region" evidence="1">
    <location>
        <begin position="383"/>
        <end position="417"/>
    </location>
</feature>
<dbReference type="EMBL" id="JABBWE010000088">
    <property type="protein sequence ID" value="KAG1786794.1"/>
    <property type="molecule type" value="Genomic_DNA"/>
</dbReference>
<dbReference type="InterPro" id="IPR036047">
    <property type="entry name" value="F-box-like_dom_sf"/>
</dbReference>
<evidence type="ECO:0000259" key="2">
    <source>
        <dbReference type="PROSITE" id="PS50181"/>
    </source>
</evidence>
<accession>A0A9P7DB21</accession>
<name>A0A9P7DB21_9AGAM</name>
<dbReference type="InterPro" id="IPR032675">
    <property type="entry name" value="LRR_dom_sf"/>
</dbReference>
<dbReference type="RefSeq" id="XP_041154203.1">
    <property type="nucleotide sequence ID" value="XM_041304248.1"/>
</dbReference>
<evidence type="ECO:0000256" key="1">
    <source>
        <dbReference type="SAM" id="Coils"/>
    </source>
</evidence>
<keyword evidence="4" id="KW-1185">Reference proteome</keyword>
<dbReference type="PROSITE" id="PS50181">
    <property type="entry name" value="FBOX"/>
    <property type="match status" value="1"/>
</dbReference>
<dbReference type="Pfam" id="PF00646">
    <property type="entry name" value="F-box"/>
    <property type="match status" value="1"/>
</dbReference>
<reference evidence="3" key="1">
    <citation type="journal article" date="2020" name="New Phytol.">
        <title>Comparative genomics reveals dynamic genome evolution in host specialist ectomycorrhizal fungi.</title>
        <authorList>
            <person name="Lofgren L.A."/>
            <person name="Nguyen N.H."/>
            <person name="Vilgalys R."/>
            <person name="Ruytinx J."/>
            <person name="Liao H.L."/>
            <person name="Branco S."/>
            <person name="Kuo A."/>
            <person name="LaButti K."/>
            <person name="Lipzen A."/>
            <person name="Andreopoulos W."/>
            <person name="Pangilinan J."/>
            <person name="Riley R."/>
            <person name="Hundley H."/>
            <person name="Na H."/>
            <person name="Barry K."/>
            <person name="Grigoriev I.V."/>
            <person name="Stajich J.E."/>
            <person name="Kennedy P.G."/>
        </authorList>
    </citation>
    <scope>NUCLEOTIDE SEQUENCE</scope>
    <source>
        <strain evidence="3">S12</strain>
    </source>
</reference>
<dbReference type="Gene3D" id="3.80.10.10">
    <property type="entry name" value="Ribonuclease Inhibitor"/>
    <property type="match status" value="1"/>
</dbReference>
<organism evidence="3 4">
    <name type="scientific">Suillus plorans</name>
    <dbReference type="NCBI Taxonomy" id="116603"/>
    <lineage>
        <taxon>Eukaryota</taxon>
        <taxon>Fungi</taxon>
        <taxon>Dikarya</taxon>
        <taxon>Basidiomycota</taxon>
        <taxon>Agaricomycotina</taxon>
        <taxon>Agaricomycetes</taxon>
        <taxon>Agaricomycetidae</taxon>
        <taxon>Boletales</taxon>
        <taxon>Suillineae</taxon>
        <taxon>Suillaceae</taxon>
        <taxon>Suillus</taxon>
    </lineage>
</organism>
<dbReference type="GeneID" id="64598012"/>
<dbReference type="InterPro" id="IPR001810">
    <property type="entry name" value="F-box_dom"/>
</dbReference>
<gene>
    <name evidence="3" type="ORF">HD556DRAFT_1413534</name>
</gene>
<dbReference type="OrthoDB" id="3171185at2759"/>
<feature type="domain" description="F-box" evidence="2">
    <location>
        <begin position="49"/>
        <end position="94"/>
    </location>
</feature>
<proteinExistence type="predicted"/>
<evidence type="ECO:0000313" key="3">
    <source>
        <dbReference type="EMBL" id="KAG1786794.1"/>
    </source>
</evidence>
<dbReference type="SMART" id="SM00256">
    <property type="entry name" value="FBOX"/>
    <property type="match status" value="1"/>
</dbReference>
<comment type="caution">
    <text evidence="3">The sequence shown here is derived from an EMBL/GenBank/DDBJ whole genome shotgun (WGS) entry which is preliminary data.</text>
</comment>
<keyword evidence="1" id="KW-0175">Coiled coil</keyword>
<sequence length="434" mass="48959">MMWSFWNHFFKNRYHTSMQSTPEILSSAMEGKFCVDCPEAYADRSQDRPGGVLSIPSELIHHILKYLGNKDLVNTAIVSQSFRFISQRVIYRNVEPAEDMIIPCLRCFASYPHLASCARTLILADATRHYDVFFNYFNLLRRALLNASSLTDLTILLDGPYAKYLHGCSFRLRSLTTTLDWDKDFIKLITEQTELRNAMFGGKFVNDMVLPSDTLTKLTRVSASPLVLAAVVPNRKIKEVELCLLHQALFKDDILNTASNILSYSTGPLTALQVITRLSDTTSALAAFKAIAKNLPKLNSFAFYSSDGVVSQELLEAFPEFLSGFECLRSLTLMSRNKADALHDKTLTATLASRWHASCPSLQSVSLAGSIWLHNTRHGWVTLADLERLLRERTISLEEVKNNIDEVDEDTEQGNQMERQMIVLRDSILQFGGP</sequence>
<dbReference type="Proteomes" id="UP000719766">
    <property type="component" value="Unassembled WGS sequence"/>
</dbReference>